<dbReference type="HOGENOM" id="CLU_1688286_0_0_1"/>
<sequence>MCCTTLPKILFFLSFKIILPTSNSYLYPLIPGGPPYGPPQSIVTCNSQCLKDERGPLFTTIVMPSPTMDINVYFPYDYNLITVPPLRPRRKLGDTEIDRWVNEDKEIVQFQWEMLKDDLNDLTGTDESCLAILNWDLSNAVDEEDDESSDWLMACE</sequence>
<evidence type="ECO:0000313" key="2">
    <source>
        <dbReference type="EMBL" id="EGT52993.1"/>
    </source>
</evidence>
<feature type="chain" id="PRO_5003405145" evidence="1">
    <location>
        <begin position="25"/>
        <end position="156"/>
    </location>
</feature>
<feature type="signal peptide" evidence="1">
    <location>
        <begin position="1"/>
        <end position="24"/>
    </location>
</feature>
<dbReference type="EMBL" id="GL379839">
    <property type="protein sequence ID" value="EGT52993.1"/>
    <property type="molecule type" value="Genomic_DNA"/>
</dbReference>
<name>G0N561_CAEBE</name>
<gene>
    <name evidence="2" type="ORF">CAEBREN_05773</name>
</gene>
<protein>
    <submittedName>
        <fullName evidence="2">Uncharacterized protein</fullName>
    </submittedName>
</protein>
<evidence type="ECO:0000313" key="3">
    <source>
        <dbReference type="Proteomes" id="UP000008068"/>
    </source>
</evidence>
<keyword evidence="1" id="KW-0732">Signal</keyword>
<keyword evidence="3" id="KW-1185">Reference proteome</keyword>
<accession>G0N561</accession>
<proteinExistence type="predicted"/>
<dbReference type="AlphaFoldDB" id="G0N561"/>
<dbReference type="InParanoid" id="G0N561"/>
<dbReference type="Proteomes" id="UP000008068">
    <property type="component" value="Unassembled WGS sequence"/>
</dbReference>
<evidence type="ECO:0000256" key="1">
    <source>
        <dbReference type="SAM" id="SignalP"/>
    </source>
</evidence>
<organism evidence="3">
    <name type="scientific">Caenorhabditis brenneri</name>
    <name type="common">Nematode worm</name>
    <dbReference type="NCBI Taxonomy" id="135651"/>
    <lineage>
        <taxon>Eukaryota</taxon>
        <taxon>Metazoa</taxon>
        <taxon>Ecdysozoa</taxon>
        <taxon>Nematoda</taxon>
        <taxon>Chromadorea</taxon>
        <taxon>Rhabditida</taxon>
        <taxon>Rhabditina</taxon>
        <taxon>Rhabditomorpha</taxon>
        <taxon>Rhabditoidea</taxon>
        <taxon>Rhabditidae</taxon>
        <taxon>Peloderinae</taxon>
        <taxon>Caenorhabditis</taxon>
    </lineage>
</organism>
<reference evidence="3" key="1">
    <citation type="submission" date="2011-07" db="EMBL/GenBank/DDBJ databases">
        <authorList>
            <consortium name="Caenorhabditis brenneri Sequencing and Analysis Consortium"/>
            <person name="Wilson R.K."/>
        </authorList>
    </citation>
    <scope>NUCLEOTIDE SEQUENCE [LARGE SCALE GENOMIC DNA]</scope>
    <source>
        <strain evidence="3">PB2801</strain>
    </source>
</reference>